<comment type="caution">
    <text evidence="2">The sequence shown here is derived from an EMBL/GenBank/DDBJ whole genome shotgun (WGS) entry which is preliminary data.</text>
</comment>
<evidence type="ECO:0000313" key="2">
    <source>
        <dbReference type="EMBL" id="KKL55600.1"/>
    </source>
</evidence>
<proteinExistence type="predicted"/>
<dbReference type="AlphaFoldDB" id="A0A0F9FE88"/>
<evidence type="ECO:0000256" key="1">
    <source>
        <dbReference type="SAM" id="Phobius"/>
    </source>
</evidence>
<feature type="transmembrane region" description="Helical" evidence="1">
    <location>
        <begin position="74"/>
        <end position="91"/>
    </location>
</feature>
<reference evidence="2" key="1">
    <citation type="journal article" date="2015" name="Nature">
        <title>Complex archaea that bridge the gap between prokaryotes and eukaryotes.</title>
        <authorList>
            <person name="Spang A."/>
            <person name="Saw J.H."/>
            <person name="Jorgensen S.L."/>
            <person name="Zaremba-Niedzwiedzka K."/>
            <person name="Martijn J."/>
            <person name="Lind A.E."/>
            <person name="van Eijk R."/>
            <person name="Schleper C."/>
            <person name="Guy L."/>
            <person name="Ettema T.J."/>
        </authorList>
    </citation>
    <scope>NUCLEOTIDE SEQUENCE</scope>
</reference>
<sequence>MAKGKKRLDEEYQTIDKKDAEELIKSNDKEIKKYKRLLFISQLKKLRNDFLYVLIVTLMMGFALYAWFPKEFTFYRIIGLGFLWWLLFEELRMHQMFKNDS</sequence>
<keyword evidence="1" id="KW-0812">Transmembrane</keyword>
<organism evidence="2">
    <name type="scientific">marine sediment metagenome</name>
    <dbReference type="NCBI Taxonomy" id="412755"/>
    <lineage>
        <taxon>unclassified sequences</taxon>
        <taxon>metagenomes</taxon>
        <taxon>ecological metagenomes</taxon>
    </lineage>
</organism>
<feature type="transmembrane region" description="Helical" evidence="1">
    <location>
        <begin position="50"/>
        <end position="68"/>
    </location>
</feature>
<keyword evidence="1" id="KW-1133">Transmembrane helix</keyword>
<protein>
    <submittedName>
        <fullName evidence="2">Uncharacterized protein</fullName>
    </submittedName>
</protein>
<keyword evidence="1" id="KW-0472">Membrane</keyword>
<name>A0A0F9FE88_9ZZZZ</name>
<dbReference type="EMBL" id="LAZR01030784">
    <property type="protein sequence ID" value="KKL55600.1"/>
    <property type="molecule type" value="Genomic_DNA"/>
</dbReference>
<gene>
    <name evidence="2" type="ORF">LCGC14_2253790</name>
</gene>
<accession>A0A0F9FE88</accession>